<evidence type="ECO:0000313" key="1">
    <source>
        <dbReference type="EMBL" id="CAH2296159.1"/>
    </source>
</evidence>
<gene>
    <name evidence="1" type="ORF">PECUL_23A027301</name>
</gene>
<dbReference type="PANTHER" id="PTHR21301:SF12">
    <property type="match status" value="1"/>
</dbReference>
<dbReference type="Proteomes" id="UP001295444">
    <property type="component" value="Chromosome 05"/>
</dbReference>
<dbReference type="EMBL" id="OW240916">
    <property type="protein sequence ID" value="CAH2296159.1"/>
    <property type="molecule type" value="Genomic_DNA"/>
</dbReference>
<sequence length="205" mass="23877">MAIDLYKLQRTLYSNEIRKEETLSTAHVFPSRTKKDIYTPNPSIKIFMQMLRHDVHSMLSAIPPYRDNLSKEEHVALKDLMQDPTIIVRPADKGGAVVIQTYADYRNEIMRQLNDESTYRRLTFDPVSKFQKRIEQLIELGLSHRYVDENTAKFLYVKYPKHPVLYTLPKVHKSLEHPPGRPIVSAKEGLLEPIAQFIDYHINAS</sequence>
<feature type="non-terminal residue" evidence="1">
    <location>
        <position position="205"/>
    </location>
</feature>
<evidence type="ECO:0000313" key="2">
    <source>
        <dbReference type="Proteomes" id="UP001295444"/>
    </source>
</evidence>
<accession>A0AAD1SAE5</accession>
<reference evidence="1" key="1">
    <citation type="submission" date="2022-03" db="EMBL/GenBank/DDBJ databases">
        <authorList>
            <person name="Alioto T."/>
            <person name="Alioto T."/>
            <person name="Gomez Garrido J."/>
        </authorList>
    </citation>
    <scope>NUCLEOTIDE SEQUENCE</scope>
</reference>
<proteinExistence type="predicted"/>
<dbReference type="AlphaFoldDB" id="A0AAD1SAE5"/>
<protein>
    <submittedName>
        <fullName evidence="1">Uncharacterized protein</fullName>
    </submittedName>
</protein>
<organism evidence="1 2">
    <name type="scientific">Pelobates cultripes</name>
    <name type="common">Western spadefoot toad</name>
    <dbReference type="NCBI Taxonomy" id="61616"/>
    <lineage>
        <taxon>Eukaryota</taxon>
        <taxon>Metazoa</taxon>
        <taxon>Chordata</taxon>
        <taxon>Craniata</taxon>
        <taxon>Vertebrata</taxon>
        <taxon>Euteleostomi</taxon>
        <taxon>Amphibia</taxon>
        <taxon>Batrachia</taxon>
        <taxon>Anura</taxon>
        <taxon>Pelobatoidea</taxon>
        <taxon>Pelobatidae</taxon>
        <taxon>Pelobates</taxon>
    </lineage>
</organism>
<name>A0AAD1SAE5_PELCU</name>
<dbReference type="PANTHER" id="PTHR21301">
    <property type="entry name" value="REVERSE TRANSCRIPTASE"/>
    <property type="match status" value="1"/>
</dbReference>
<keyword evidence="2" id="KW-1185">Reference proteome</keyword>